<accession>A0A4S8QKB2</accession>
<reference evidence="4" key="1">
    <citation type="submission" date="2019-04" db="EMBL/GenBank/DDBJ databases">
        <title>Nocardioides xinjiangensis sp. nov.</title>
        <authorList>
            <person name="Liu S."/>
        </authorList>
    </citation>
    <scope>NUCLEOTIDE SEQUENCE [LARGE SCALE GENOMIC DNA]</scope>
    <source>
        <strain evidence="4">18</strain>
    </source>
</reference>
<dbReference type="EMBL" id="STGY01000037">
    <property type="protein sequence ID" value="THV41869.1"/>
    <property type="molecule type" value="Genomic_DNA"/>
</dbReference>
<dbReference type="RefSeq" id="WP_136534232.1">
    <property type="nucleotide sequence ID" value="NZ_STGY01000037.1"/>
</dbReference>
<gene>
    <name evidence="3" type="ORF">FAB82_09110</name>
</gene>
<dbReference type="Proteomes" id="UP000308760">
    <property type="component" value="Unassembled WGS sequence"/>
</dbReference>
<keyword evidence="4" id="KW-1185">Reference proteome</keyword>
<feature type="region of interest" description="Disordered" evidence="1">
    <location>
        <begin position="177"/>
        <end position="224"/>
    </location>
</feature>
<feature type="compositionally biased region" description="Basic residues" evidence="1">
    <location>
        <begin position="44"/>
        <end position="57"/>
    </location>
</feature>
<protein>
    <submittedName>
        <fullName evidence="3">Uncharacterized protein</fullName>
    </submittedName>
</protein>
<reference evidence="3 4" key="2">
    <citation type="submission" date="2019-05" db="EMBL/GenBank/DDBJ databases">
        <title>Glycomyces buryatensis sp. nov.</title>
        <authorList>
            <person name="Nikitina E."/>
        </authorList>
    </citation>
    <scope>NUCLEOTIDE SEQUENCE [LARGE SCALE GENOMIC DNA]</scope>
    <source>
        <strain evidence="3 4">18</strain>
    </source>
</reference>
<feature type="region of interest" description="Disordered" evidence="1">
    <location>
        <begin position="44"/>
        <end position="63"/>
    </location>
</feature>
<organism evidence="3 4">
    <name type="scientific">Glycomyces buryatensis</name>
    <dbReference type="NCBI Taxonomy" id="2570927"/>
    <lineage>
        <taxon>Bacteria</taxon>
        <taxon>Bacillati</taxon>
        <taxon>Actinomycetota</taxon>
        <taxon>Actinomycetes</taxon>
        <taxon>Glycomycetales</taxon>
        <taxon>Glycomycetaceae</taxon>
        <taxon>Glycomyces</taxon>
    </lineage>
</organism>
<keyword evidence="2" id="KW-1133">Transmembrane helix</keyword>
<keyword evidence="2" id="KW-0472">Membrane</keyword>
<sequence length="224" mass="24518">MAYISVRQNHLNSLDGNTSGVAWQAVVPAWTMPPQDKAAFRAKLGAHRSRPNPKPHPHVSAPDPQRSYAWRVAFEPDPEPRLPHLKFDKAVRVHAAAAAAPERPTLIPLPPRWCGPLPRRAFTTPPAATTNSTSAVAEPERRLRKRVAILFGLAYLLLMALTTGLALHGYYLNAPTRNDDDEADDDAETPPKGNLRGSGNFLSGPGDEFTPRLAQRLPTPTSRP</sequence>
<keyword evidence="2" id="KW-0812">Transmembrane</keyword>
<proteinExistence type="predicted"/>
<evidence type="ECO:0000256" key="1">
    <source>
        <dbReference type="SAM" id="MobiDB-lite"/>
    </source>
</evidence>
<name>A0A4S8QKB2_9ACTN</name>
<feature type="transmembrane region" description="Helical" evidence="2">
    <location>
        <begin position="147"/>
        <end position="171"/>
    </location>
</feature>
<feature type="compositionally biased region" description="Acidic residues" evidence="1">
    <location>
        <begin position="179"/>
        <end position="188"/>
    </location>
</feature>
<comment type="caution">
    <text evidence="3">The sequence shown here is derived from an EMBL/GenBank/DDBJ whole genome shotgun (WGS) entry which is preliminary data.</text>
</comment>
<evidence type="ECO:0000313" key="4">
    <source>
        <dbReference type="Proteomes" id="UP000308760"/>
    </source>
</evidence>
<evidence type="ECO:0000256" key="2">
    <source>
        <dbReference type="SAM" id="Phobius"/>
    </source>
</evidence>
<evidence type="ECO:0000313" key="3">
    <source>
        <dbReference type="EMBL" id="THV41869.1"/>
    </source>
</evidence>
<dbReference type="AlphaFoldDB" id="A0A4S8QKB2"/>